<organism evidence="19 20">
    <name type="scientific">candidate division WWE3 bacterium CG23_combo_of_CG06-09_8_20_14_all_40_14</name>
    <dbReference type="NCBI Taxonomy" id="1975095"/>
    <lineage>
        <taxon>Bacteria</taxon>
        <taxon>Katanobacteria</taxon>
    </lineage>
</organism>
<dbReference type="InterPro" id="IPR023148">
    <property type="entry name" value="tRNA_m1G_MeTrfase_C_sf"/>
</dbReference>
<dbReference type="InterPro" id="IPR029026">
    <property type="entry name" value="tRNA_m1G_MTases_N"/>
</dbReference>
<feature type="binding site" evidence="15 16">
    <location>
        <position position="116"/>
    </location>
    <ligand>
        <name>S-adenosyl-L-methionine</name>
        <dbReference type="ChEBI" id="CHEBI:59789"/>
    </ligand>
</feature>
<comment type="similarity">
    <text evidence="3 15 17">Belongs to the RNA methyltransferase TrmD family.</text>
</comment>
<dbReference type="Proteomes" id="UP000231388">
    <property type="component" value="Unassembled WGS sequence"/>
</dbReference>
<dbReference type="SUPFAM" id="SSF75217">
    <property type="entry name" value="alpha/beta knot"/>
    <property type="match status" value="1"/>
</dbReference>
<dbReference type="AlphaFoldDB" id="A0A2G9XCD5"/>
<comment type="subcellular location">
    <subcellularLocation>
        <location evidence="2 15 17">Cytoplasm</location>
    </subcellularLocation>
</comment>
<evidence type="ECO:0000256" key="8">
    <source>
        <dbReference type="ARBA" id="ARBA00022603"/>
    </source>
</evidence>
<comment type="catalytic activity">
    <reaction evidence="14 15 17">
        <text>guanosine(37) in tRNA + S-adenosyl-L-methionine = N(1)-methylguanosine(37) in tRNA + S-adenosyl-L-homocysteine + H(+)</text>
        <dbReference type="Rhea" id="RHEA:36899"/>
        <dbReference type="Rhea" id="RHEA-COMP:10145"/>
        <dbReference type="Rhea" id="RHEA-COMP:10147"/>
        <dbReference type="ChEBI" id="CHEBI:15378"/>
        <dbReference type="ChEBI" id="CHEBI:57856"/>
        <dbReference type="ChEBI" id="CHEBI:59789"/>
        <dbReference type="ChEBI" id="CHEBI:73542"/>
        <dbReference type="ChEBI" id="CHEBI:74269"/>
        <dbReference type="EC" id="2.1.1.228"/>
    </reaction>
</comment>
<evidence type="ECO:0000256" key="12">
    <source>
        <dbReference type="ARBA" id="ARBA00029736"/>
    </source>
</evidence>
<dbReference type="NCBIfam" id="NF000648">
    <property type="entry name" value="PRK00026.1"/>
    <property type="match status" value="1"/>
</dbReference>
<dbReference type="PANTHER" id="PTHR46417">
    <property type="entry name" value="TRNA (GUANINE-N(1)-)-METHYLTRANSFERASE"/>
    <property type="match status" value="1"/>
</dbReference>
<reference evidence="19 20" key="1">
    <citation type="submission" date="2017-09" db="EMBL/GenBank/DDBJ databases">
        <title>Depth-based differentiation of microbial function through sediment-hosted aquifers and enrichment of novel symbionts in the deep terrestrial subsurface.</title>
        <authorList>
            <person name="Probst A.J."/>
            <person name="Ladd B."/>
            <person name="Jarett J.K."/>
            <person name="Geller-Mcgrath D.E."/>
            <person name="Sieber C.M."/>
            <person name="Emerson J.B."/>
            <person name="Anantharaman K."/>
            <person name="Thomas B.C."/>
            <person name="Malmstrom R."/>
            <person name="Stieglmeier M."/>
            <person name="Klingl A."/>
            <person name="Woyke T."/>
            <person name="Ryan C.M."/>
            <person name="Banfield J.F."/>
        </authorList>
    </citation>
    <scope>NUCLEOTIDE SEQUENCE [LARGE SCALE GENOMIC DNA]</scope>
    <source>
        <strain evidence="19">CG23_combo_of_CG06-09_8_20_14_all_40_14</strain>
    </source>
</reference>
<evidence type="ECO:0000313" key="19">
    <source>
        <dbReference type="EMBL" id="PIP04645.1"/>
    </source>
</evidence>
<name>A0A2G9XCD5_UNCKA</name>
<evidence type="ECO:0000256" key="17">
    <source>
        <dbReference type="RuleBase" id="RU003464"/>
    </source>
</evidence>
<evidence type="ECO:0000256" key="15">
    <source>
        <dbReference type="HAMAP-Rule" id="MF_00605"/>
    </source>
</evidence>
<dbReference type="InterPro" id="IPR002649">
    <property type="entry name" value="tRNA_m1G_MeTrfase_TrmD"/>
</dbReference>
<dbReference type="EMBL" id="PCQY01000018">
    <property type="protein sequence ID" value="PIP04645.1"/>
    <property type="molecule type" value="Genomic_DNA"/>
</dbReference>
<comment type="caution">
    <text evidence="19">The sequence shown here is derived from an EMBL/GenBank/DDBJ whole genome shotgun (WGS) entry which is preliminary data.</text>
</comment>
<comment type="subunit">
    <text evidence="4 15 17">Homodimer.</text>
</comment>
<dbReference type="GO" id="GO:0052906">
    <property type="term" value="F:tRNA (guanine(37)-N1)-methyltransferase activity"/>
    <property type="evidence" value="ECO:0007669"/>
    <property type="project" value="UniProtKB-UniRule"/>
</dbReference>
<evidence type="ECO:0000256" key="4">
    <source>
        <dbReference type="ARBA" id="ARBA00011738"/>
    </source>
</evidence>
<dbReference type="HAMAP" id="MF_00605">
    <property type="entry name" value="TrmD"/>
    <property type="match status" value="1"/>
</dbReference>
<evidence type="ECO:0000256" key="7">
    <source>
        <dbReference type="ARBA" id="ARBA00022490"/>
    </source>
</evidence>
<dbReference type="InterPro" id="IPR029028">
    <property type="entry name" value="Alpha/beta_knot_MTases"/>
</dbReference>
<evidence type="ECO:0000256" key="13">
    <source>
        <dbReference type="ARBA" id="ARBA00033392"/>
    </source>
</evidence>
<dbReference type="CDD" id="cd18080">
    <property type="entry name" value="TrmD-like"/>
    <property type="match status" value="1"/>
</dbReference>
<dbReference type="PIRSF" id="PIRSF000386">
    <property type="entry name" value="tRNA_mtase"/>
    <property type="match status" value="1"/>
</dbReference>
<evidence type="ECO:0000256" key="14">
    <source>
        <dbReference type="ARBA" id="ARBA00047783"/>
    </source>
</evidence>
<feature type="domain" description="tRNA methyltransferase TRMD/TRM10-type" evidence="18">
    <location>
        <begin position="1"/>
        <end position="223"/>
    </location>
</feature>
<evidence type="ECO:0000256" key="10">
    <source>
        <dbReference type="ARBA" id="ARBA00022691"/>
    </source>
</evidence>
<dbReference type="NCBIfam" id="TIGR00088">
    <property type="entry name" value="trmD"/>
    <property type="match status" value="1"/>
</dbReference>
<evidence type="ECO:0000313" key="20">
    <source>
        <dbReference type="Proteomes" id="UP000231388"/>
    </source>
</evidence>
<protein>
    <recommendedName>
        <fullName evidence="6 15">tRNA (guanine-N(1)-)-methyltransferase</fullName>
        <ecNumber evidence="5 15">2.1.1.228</ecNumber>
    </recommendedName>
    <alternativeName>
        <fullName evidence="12 15">M1G-methyltransferase</fullName>
    </alternativeName>
    <alternativeName>
        <fullName evidence="13 15">tRNA [GM37] methyltransferase</fullName>
    </alternativeName>
</protein>
<keyword evidence="10 15" id="KW-0949">S-adenosyl-L-methionine</keyword>
<evidence type="ECO:0000256" key="2">
    <source>
        <dbReference type="ARBA" id="ARBA00004496"/>
    </source>
</evidence>
<evidence type="ECO:0000256" key="16">
    <source>
        <dbReference type="PIRSR" id="PIRSR000386-1"/>
    </source>
</evidence>
<dbReference type="Pfam" id="PF01746">
    <property type="entry name" value="tRNA_m1G_MT"/>
    <property type="match status" value="1"/>
</dbReference>
<dbReference type="EC" id="2.1.1.228" evidence="5 15"/>
<evidence type="ECO:0000256" key="9">
    <source>
        <dbReference type="ARBA" id="ARBA00022679"/>
    </source>
</evidence>
<evidence type="ECO:0000256" key="1">
    <source>
        <dbReference type="ARBA" id="ARBA00002634"/>
    </source>
</evidence>
<keyword evidence="7 15" id="KW-0963">Cytoplasm</keyword>
<dbReference type="Gene3D" id="1.10.1270.20">
    <property type="entry name" value="tRNA(m1g37)methyltransferase, domain 2"/>
    <property type="match status" value="1"/>
</dbReference>
<dbReference type="GO" id="GO:0002939">
    <property type="term" value="P:tRNA N1-guanine methylation"/>
    <property type="evidence" value="ECO:0007669"/>
    <property type="project" value="TreeGrafter"/>
</dbReference>
<evidence type="ECO:0000256" key="5">
    <source>
        <dbReference type="ARBA" id="ARBA00012807"/>
    </source>
</evidence>
<gene>
    <name evidence="15" type="primary">trmD</name>
    <name evidence="19" type="ORF">COX53_01380</name>
</gene>
<sequence>MRVFILTLFPQIIAQATSFSILKRAQEKSVLEIIPINIRDFTKDRHKITDLPPYGGGAGMVLKPEPIFLAVEHILKSCKITKENCEIILLSAGGKVFNQEMAQSLALKKNLILIAGHYEGVDERVAQNLATQEISIGNYVLSGGEYPALVLTDAIARLVPNVLENESSLKSESFQNKNLVEYPQYTRPQDYKGLKAPKVLLSGNHKEIEQWRKRESEKKTAVRE</sequence>
<feature type="binding site" evidence="15 16">
    <location>
        <begin position="136"/>
        <end position="141"/>
    </location>
    <ligand>
        <name>S-adenosyl-L-methionine</name>
        <dbReference type="ChEBI" id="CHEBI:59789"/>
    </ligand>
</feature>
<accession>A0A2G9XCD5</accession>
<evidence type="ECO:0000256" key="6">
    <source>
        <dbReference type="ARBA" id="ARBA00014679"/>
    </source>
</evidence>
<keyword evidence="9 15" id="KW-0808">Transferase</keyword>
<keyword evidence="8 15" id="KW-0489">Methyltransferase</keyword>
<dbReference type="PANTHER" id="PTHR46417:SF1">
    <property type="entry name" value="TRNA (GUANINE-N(1)-)-METHYLTRANSFERASE"/>
    <property type="match status" value="1"/>
</dbReference>
<comment type="function">
    <text evidence="1 15 17">Specifically methylates guanosine-37 in various tRNAs.</text>
</comment>
<dbReference type="InterPro" id="IPR016009">
    <property type="entry name" value="tRNA_MeTrfase_TRMD/TRM10"/>
</dbReference>
<keyword evidence="11 15" id="KW-0819">tRNA processing</keyword>
<evidence type="ECO:0000259" key="18">
    <source>
        <dbReference type="Pfam" id="PF01746"/>
    </source>
</evidence>
<evidence type="ECO:0000256" key="3">
    <source>
        <dbReference type="ARBA" id="ARBA00007630"/>
    </source>
</evidence>
<dbReference type="GO" id="GO:0005829">
    <property type="term" value="C:cytosol"/>
    <property type="evidence" value="ECO:0007669"/>
    <property type="project" value="TreeGrafter"/>
</dbReference>
<dbReference type="FunFam" id="3.40.1280.10:FF:000001">
    <property type="entry name" value="tRNA (guanine-N(1)-)-methyltransferase"/>
    <property type="match status" value="1"/>
</dbReference>
<proteinExistence type="inferred from homology"/>
<dbReference type="Gene3D" id="3.40.1280.10">
    <property type="match status" value="1"/>
</dbReference>
<evidence type="ECO:0000256" key="11">
    <source>
        <dbReference type="ARBA" id="ARBA00022694"/>
    </source>
</evidence>